<evidence type="ECO:0000256" key="4">
    <source>
        <dbReference type="ARBA" id="ARBA00022475"/>
    </source>
</evidence>
<evidence type="ECO:0000313" key="10">
    <source>
        <dbReference type="EMBL" id="AEH50505.1"/>
    </source>
</evidence>
<gene>
    <name evidence="10" type="ORF">Theth_0410</name>
</gene>
<organism evidence="10 11">
    <name type="scientific">Pseudothermotoga thermarum DSM 5069</name>
    <dbReference type="NCBI Taxonomy" id="688269"/>
    <lineage>
        <taxon>Bacteria</taxon>
        <taxon>Thermotogati</taxon>
        <taxon>Thermotogota</taxon>
        <taxon>Thermotogae</taxon>
        <taxon>Thermotogales</taxon>
        <taxon>Thermotogaceae</taxon>
        <taxon>Pseudothermotoga</taxon>
    </lineage>
</organism>
<evidence type="ECO:0000256" key="1">
    <source>
        <dbReference type="ARBA" id="ARBA00004651"/>
    </source>
</evidence>
<protein>
    <submittedName>
        <fullName evidence="10">Cation transporter</fullName>
    </submittedName>
</protein>
<dbReference type="PATRIC" id="fig|688269.3.peg.421"/>
<evidence type="ECO:0000256" key="5">
    <source>
        <dbReference type="ARBA" id="ARBA00022692"/>
    </source>
</evidence>
<evidence type="ECO:0000256" key="9">
    <source>
        <dbReference type="SAM" id="Phobius"/>
    </source>
</evidence>
<evidence type="ECO:0000256" key="7">
    <source>
        <dbReference type="ARBA" id="ARBA00023065"/>
    </source>
</evidence>
<feature type="transmembrane region" description="Helical" evidence="9">
    <location>
        <begin position="332"/>
        <end position="354"/>
    </location>
</feature>
<feature type="transmembrane region" description="Helical" evidence="9">
    <location>
        <begin position="301"/>
        <end position="320"/>
    </location>
</feature>
<feature type="transmembrane region" description="Helical" evidence="9">
    <location>
        <begin position="458"/>
        <end position="478"/>
    </location>
</feature>
<keyword evidence="3" id="KW-0813">Transport</keyword>
<dbReference type="KEGG" id="tta:Theth_0410"/>
<evidence type="ECO:0000256" key="2">
    <source>
        <dbReference type="ARBA" id="ARBA00009137"/>
    </source>
</evidence>
<dbReference type="OrthoDB" id="9810952at2"/>
<proteinExistence type="inferred from homology"/>
<feature type="transmembrane region" description="Helical" evidence="9">
    <location>
        <begin position="187"/>
        <end position="209"/>
    </location>
</feature>
<dbReference type="GO" id="GO:0005886">
    <property type="term" value="C:plasma membrane"/>
    <property type="evidence" value="ECO:0007669"/>
    <property type="project" value="UniProtKB-SubCell"/>
</dbReference>
<keyword evidence="5 9" id="KW-0812">Transmembrane</keyword>
<comment type="similarity">
    <text evidence="2">Belongs to the TrkH potassium transport family.</text>
</comment>
<keyword evidence="6 9" id="KW-1133">Transmembrane helix</keyword>
<feature type="transmembrane region" description="Helical" evidence="9">
    <location>
        <begin position="7"/>
        <end position="31"/>
    </location>
</feature>
<dbReference type="PANTHER" id="PTHR32024:SF2">
    <property type="entry name" value="TRK SYSTEM POTASSIUM UPTAKE PROTEIN TRKG-RELATED"/>
    <property type="match status" value="1"/>
</dbReference>
<feature type="transmembrane region" description="Helical" evidence="9">
    <location>
        <begin position="80"/>
        <end position="100"/>
    </location>
</feature>
<evidence type="ECO:0000256" key="8">
    <source>
        <dbReference type="ARBA" id="ARBA00023136"/>
    </source>
</evidence>
<keyword evidence="7" id="KW-0406">Ion transport</keyword>
<dbReference type="PANTHER" id="PTHR32024">
    <property type="entry name" value="TRK SYSTEM POTASSIUM UPTAKE PROTEIN TRKG-RELATED"/>
    <property type="match status" value="1"/>
</dbReference>
<dbReference type="Pfam" id="PF02386">
    <property type="entry name" value="TrkH"/>
    <property type="match status" value="1"/>
</dbReference>
<feature type="transmembrane region" description="Helical" evidence="9">
    <location>
        <begin position="143"/>
        <end position="166"/>
    </location>
</feature>
<dbReference type="AlphaFoldDB" id="F7YW18"/>
<feature type="transmembrane region" description="Helical" evidence="9">
    <location>
        <begin position="237"/>
        <end position="256"/>
    </location>
</feature>
<feature type="transmembrane region" description="Helical" evidence="9">
    <location>
        <begin position="402"/>
        <end position="422"/>
    </location>
</feature>
<dbReference type="GO" id="GO:0030001">
    <property type="term" value="P:metal ion transport"/>
    <property type="evidence" value="ECO:0007669"/>
    <property type="project" value="UniProtKB-ARBA"/>
</dbReference>
<evidence type="ECO:0000256" key="6">
    <source>
        <dbReference type="ARBA" id="ARBA00022989"/>
    </source>
</evidence>
<feature type="transmembrane region" description="Helical" evidence="9">
    <location>
        <begin position="37"/>
        <end position="59"/>
    </location>
</feature>
<dbReference type="EMBL" id="CP002351">
    <property type="protein sequence ID" value="AEH50505.1"/>
    <property type="molecule type" value="Genomic_DNA"/>
</dbReference>
<dbReference type="InterPro" id="IPR003445">
    <property type="entry name" value="Cat_transpt"/>
</dbReference>
<keyword evidence="4" id="KW-1003">Cell membrane</keyword>
<dbReference type="Proteomes" id="UP000006804">
    <property type="component" value="Chromosome"/>
</dbReference>
<keyword evidence="11" id="KW-1185">Reference proteome</keyword>
<dbReference type="RefSeq" id="WP_013931728.1">
    <property type="nucleotide sequence ID" value="NC_015707.1"/>
</dbReference>
<evidence type="ECO:0000256" key="3">
    <source>
        <dbReference type="ARBA" id="ARBA00022448"/>
    </source>
</evidence>
<accession>F7YW18</accession>
<sequence precursor="true">MTIVQSYTIVLHLLSKLLKLFCFVLLLPAVFSVFAKEFFFCGWAFVVSTFISYMFSVILSRIVKRPEDAPEVITIREGAIMVFLSWVCVIFLSALPYTFARVLTFDRALFESVSGWTTTGLTVMPDIDSACKTILLWRSITQFLGGAGFAIIVMGAIIGPTGFGLYHAEGRVDNIVPNVRRSARIIMIIYLSYALAGAIALWLSGLNLFDAVNHSLTALATGGFSTRNDSIAAFNNLAAEVVLIILMFLGATSFGIHYAFWQRNWTALKKNSEPKQMIFLILVSSTLILISASNDQNFANLGLRTILFQVVSALTGTGFSTTDLKSWTTFHVGHFVLVILMLLGGCMDSTSGGIKQYRLTVLGKTLHASFKKFFLPRGSVFDVEIWKGTTKKYLDADLIREAFLVSSLYILTYVVGSTALMLQGYSLEESMFEFASALAGVGLSCGVTNYHMPKSTLWTLMVGMFLGRLEFLVVIYALSKMAKDILHSIFGE</sequence>
<dbReference type="HOGENOM" id="CLU_030708_0_2_0"/>
<dbReference type="eggNOG" id="COG0168">
    <property type="taxonomic scope" value="Bacteria"/>
</dbReference>
<evidence type="ECO:0000313" key="11">
    <source>
        <dbReference type="Proteomes" id="UP000006804"/>
    </source>
</evidence>
<comment type="subcellular location">
    <subcellularLocation>
        <location evidence="1">Cell membrane</location>
        <topology evidence="1">Multi-pass membrane protein</topology>
    </subcellularLocation>
</comment>
<reference evidence="10 11" key="1">
    <citation type="submission" date="2010-11" db="EMBL/GenBank/DDBJ databases">
        <title>The complete genome of Thermotoga thermarum DSM 5069.</title>
        <authorList>
            <consortium name="US DOE Joint Genome Institute (JGI-PGF)"/>
            <person name="Lucas S."/>
            <person name="Copeland A."/>
            <person name="Lapidus A."/>
            <person name="Bruce D."/>
            <person name="Goodwin L."/>
            <person name="Pitluck S."/>
            <person name="Kyrpides N."/>
            <person name="Mavromatis K."/>
            <person name="Ivanova N."/>
            <person name="Zeytun A."/>
            <person name="Brettin T."/>
            <person name="Detter J.C."/>
            <person name="Tapia R."/>
            <person name="Han C."/>
            <person name="Land M."/>
            <person name="Hauser L."/>
            <person name="Markowitz V."/>
            <person name="Cheng J.-F."/>
            <person name="Hugenholtz P."/>
            <person name="Woyke T."/>
            <person name="Wu D."/>
            <person name="Spring S."/>
            <person name="Schroeder M."/>
            <person name="Brambilla E."/>
            <person name="Klenk H.-P."/>
            <person name="Eisen J.A."/>
        </authorList>
    </citation>
    <scope>NUCLEOTIDE SEQUENCE [LARGE SCALE GENOMIC DNA]</scope>
    <source>
        <strain evidence="10 11">DSM 5069</strain>
    </source>
</reference>
<name>F7YW18_9THEM</name>
<dbReference type="GO" id="GO:0008324">
    <property type="term" value="F:monoatomic cation transmembrane transporter activity"/>
    <property type="evidence" value="ECO:0007669"/>
    <property type="project" value="InterPro"/>
</dbReference>
<dbReference type="STRING" id="688269.Theth_0410"/>
<keyword evidence="8 9" id="KW-0472">Membrane</keyword>